<feature type="domain" description="Novel STAND NTPase 1" evidence="4">
    <location>
        <begin position="2"/>
        <end position="395"/>
    </location>
</feature>
<dbReference type="PROSITE" id="PS00678">
    <property type="entry name" value="WD_REPEATS_1"/>
    <property type="match status" value="2"/>
</dbReference>
<feature type="domain" description="WDR19 first beta-propeller" evidence="5">
    <location>
        <begin position="595"/>
        <end position="756"/>
    </location>
</feature>
<dbReference type="PRINTS" id="PR00320">
    <property type="entry name" value="GPROTEINBRPT"/>
</dbReference>
<keyword evidence="2" id="KW-0677">Repeat</keyword>
<evidence type="ECO:0000256" key="3">
    <source>
        <dbReference type="PROSITE-ProRule" id="PRU00221"/>
    </source>
</evidence>
<feature type="repeat" description="WD" evidence="3">
    <location>
        <begin position="908"/>
        <end position="942"/>
    </location>
</feature>
<protein>
    <submittedName>
        <fullName evidence="6">Uncharacterized protein</fullName>
    </submittedName>
</protein>
<dbReference type="Gene3D" id="2.130.10.10">
    <property type="entry name" value="YVTN repeat-like/Quinoprotein amine dehydrogenase"/>
    <property type="match status" value="4"/>
</dbReference>
<dbReference type="InterPro" id="IPR036322">
    <property type="entry name" value="WD40_repeat_dom_sf"/>
</dbReference>
<dbReference type="Pfam" id="PF23389">
    <property type="entry name" value="Beta-prop_WDR19_1st"/>
    <property type="match status" value="1"/>
</dbReference>
<sequence>MAIVGASGSGKSSVVFAGLVPQLRRAKNADWQIVTFRPGNNPISAMVTAFNQTQLCQIEESHFRKTPFALSELIESIVANASVKYSFEKVYSDKYSFKRVYSEEQDTPLVNQQNGSTAITAPQQNRQSSRRLLLIVDQFEEFYTLASVAERQACLQSLIFAVNNAPAFTLVITLRADFYGQALAYRPLSDLLQNAVFNLSAMNRQELQRAIAIPANKMEIDLEKGLIDKLIDSVNRKSGRLPLLEFTLTQLWSQQQNGWLTHQAYNELGEVERALANHAEAVYSQLDRFSRSKMPKILTQLVQLCEENEITRRIATKDEVRPENWDLVSYLADARLVMTNCNPVTNQETVEIVHEALINSWGRFKHWLKADEDFRRWQQSLRRAFAAWENSNCDRGALLRGKPLADAQYWLQQREEDLSNSDRDFIYRSIQLQQGEKDREKRRRKITLSSLIVGLVLAIFLSGIACWQWKSSASNEILAISKYAKLLCASARGFDGLLESLKAADKIEKTAWVKQNPEVQQSVIKALQETVYGVRERNRIVVGEGKIRSVSFSPDGNIFASGSSNSKLSIWHQDGSLQTSIDTQQQQINRVAFSPDGKTLATAGKDGTVKLWKPNGKLFDTITAYKGQMFGMNFSPDGKMLATAGEDGQIKLWNRQGKLQRIIDIDSSSLLAVTYSPDGKMLATAGEDSTVKLWNTSGELLQTISGYQRAVISVTFSPDGQTLAASSEDGTMKFWNLDGTLLHTMSEENVIHDIRFTPDGHTIVSVGGDTTVKLWNSDYSLRKTFTGHTDGVLGLALSPDGHTIASASADSTIKLWQLDSQLFKTLQLHDDAVYTAVFSPDNSMIATASGDNTVKLWNRDGTLLKTLVGHTGAVHGLSFSPDGNIIATASWDKTVKLWKTDGTLLNTFKGHTDKVYMASISPDGTTIASASSDRTIKLWRLDGTLIKTLTGHEDVVHGVSFSPDGKMIASASHDRTVKLWSDRGKLLTTLTGHSNWVHAVTFSPDSKVIASASHDQTVKLWNTKGKLLNTIVGHTDKVLGVAFSHDGQTLASSSRDSSVKLWHLDGSLIATLRGHGNWVHSVSFSPDDLSLASASYDNTAIIWDLTDINNLDVLVQRGCSWINNYLHSYPGAESVCGMA</sequence>
<dbReference type="InterPro" id="IPR015943">
    <property type="entry name" value="WD40/YVTN_repeat-like_dom_sf"/>
</dbReference>
<feature type="repeat" description="WD" evidence="3">
    <location>
        <begin position="785"/>
        <end position="820"/>
    </location>
</feature>
<dbReference type="SMART" id="SM00320">
    <property type="entry name" value="WD40"/>
    <property type="match status" value="14"/>
</dbReference>
<dbReference type="Proteomes" id="UP000320055">
    <property type="component" value="Unassembled WGS sequence"/>
</dbReference>
<dbReference type="InterPro" id="IPR049052">
    <property type="entry name" value="nSTAND1"/>
</dbReference>
<accession>A0A563VUI8</accession>
<dbReference type="Pfam" id="PF00400">
    <property type="entry name" value="WD40"/>
    <property type="match status" value="9"/>
</dbReference>
<dbReference type="InterPro" id="IPR020472">
    <property type="entry name" value="WD40_PAC1"/>
</dbReference>
<feature type="repeat" description="WD" evidence="3">
    <location>
        <begin position="622"/>
        <end position="654"/>
    </location>
</feature>
<organism evidence="6 7">
    <name type="scientific">Hyella patelloides LEGE 07179</name>
    <dbReference type="NCBI Taxonomy" id="945734"/>
    <lineage>
        <taxon>Bacteria</taxon>
        <taxon>Bacillati</taxon>
        <taxon>Cyanobacteriota</taxon>
        <taxon>Cyanophyceae</taxon>
        <taxon>Pleurocapsales</taxon>
        <taxon>Hyellaceae</taxon>
        <taxon>Hyella</taxon>
    </lineage>
</organism>
<feature type="repeat" description="WD" evidence="3">
    <location>
        <begin position="1072"/>
        <end position="1113"/>
    </location>
</feature>
<evidence type="ECO:0000256" key="2">
    <source>
        <dbReference type="ARBA" id="ARBA00022737"/>
    </source>
</evidence>
<dbReference type="PANTHER" id="PTHR19848">
    <property type="entry name" value="WD40 REPEAT PROTEIN"/>
    <property type="match status" value="1"/>
</dbReference>
<evidence type="ECO:0000256" key="1">
    <source>
        <dbReference type="ARBA" id="ARBA00022574"/>
    </source>
</evidence>
<feature type="repeat" description="WD" evidence="3">
    <location>
        <begin position="826"/>
        <end position="858"/>
    </location>
</feature>
<dbReference type="InterPro" id="IPR001680">
    <property type="entry name" value="WD40_rpt"/>
</dbReference>
<proteinExistence type="predicted"/>
<dbReference type="SUPFAM" id="SSF50978">
    <property type="entry name" value="WD40 repeat-like"/>
    <property type="match status" value="2"/>
</dbReference>
<evidence type="ECO:0000313" key="6">
    <source>
        <dbReference type="EMBL" id="VEP15065.1"/>
    </source>
</evidence>
<dbReference type="AlphaFoldDB" id="A0A563VUI8"/>
<dbReference type="EMBL" id="CAACVJ010000229">
    <property type="protein sequence ID" value="VEP15065.1"/>
    <property type="molecule type" value="Genomic_DNA"/>
</dbReference>
<feature type="repeat" description="WD" evidence="3">
    <location>
        <begin position="990"/>
        <end position="1022"/>
    </location>
</feature>
<name>A0A563VUI8_9CYAN</name>
<feature type="repeat" description="WD" evidence="3">
    <location>
        <begin position="744"/>
        <end position="776"/>
    </location>
</feature>
<dbReference type="InterPro" id="IPR019775">
    <property type="entry name" value="WD40_repeat_CS"/>
</dbReference>
<dbReference type="PROSITE" id="PS50294">
    <property type="entry name" value="WD_REPEATS_REGION"/>
    <property type="match status" value="14"/>
</dbReference>
<feature type="repeat" description="WD" evidence="3">
    <location>
        <begin position="1031"/>
        <end position="1065"/>
    </location>
</feature>
<dbReference type="PANTHER" id="PTHR19848:SF8">
    <property type="entry name" value="F-BOX AND WD REPEAT DOMAIN CONTAINING 7"/>
    <property type="match status" value="1"/>
</dbReference>
<dbReference type="InterPro" id="IPR057855">
    <property type="entry name" value="Beta-prop_WDR19_1st"/>
</dbReference>
<feature type="repeat" description="WD" evidence="3">
    <location>
        <begin position="867"/>
        <end position="899"/>
    </location>
</feature>
<dbReference type="PROSITE" id="PS50082">
    <property type="entry name" value="WD_REPEATS_2"/>
    <property type="match status" value="14"/>
</dbReference>
<keyword evidence="7" id="KW-1185">Reference proteome</keyword>
<dbReference type="CDD" id="cd00200">
    <property type="entry name" value="WD40"/>
    <property type="match status" value="2"/>
</dbReference>
<evidence type="ECO:0000259" key="5">
    <source>
        <dbReference type="Pfam" id="PF23389"/>
    </source>
</evidence>
<feature type="repeat" description="WD" evidence="3">
    <location>
        <begin position="663"/>
        <end position="695"/>
    </location>
</feature>
<reference evidence="6 7" key="1">
    <citation type="submission" date="2019-01" db="EMBL/GenBank/DDBJ databases">
        <authorList>
            <person name="Brito A."/>
        </authorList>
    </citation>
    <scope>NUCLEOTIDE SEQUENCE [LARGE SCALE GENOMIC DNA]</scope>
    <source>
        <strain evidence="6">1</strain>
    </source>
</reference>
<feature type="repeat" description="WD" evidence="3">
    <location>
        <begin position="704"/>
        <end position="738"/>
    </location>
</feature>
<evidence type="ECO:0000259" key="4">
    <source>
        <dbReference type="Pfam" id="PF20703"/>
    </source>
</evidence>
<dbReference type="Pfam" id="PF20703">
    <property type="entry name" value="nSTAND1"/>
    <property type="match status" value="1"/>
</dbReference>
<feature type="repeat" description="WD" evidence="3">
    <location>
        <begin position="581"/>
        <end position="613"/>
    </location>
</feature>
<keyword evidence="1 3" id="KW-0853">WD repeat</keyword>
<feature type="repeat" description="WD" evidence="3">
    <location>
        <begin position="540"/>
        <end position="571"/>
    </location>
</feature>
<feature type="repeat" description="WD" evidence="3">
    <location>
        <begin position="949"/>
        <end position="981"/>
    </location>
</feature>
<evidence type="ECO:0000313" key="7">
    <source>
        <dbReference type="Proteomes" id="UP000320055"/>
    </source>
</evidence>
<gene>
    <name evidence="6" type="ORF">H1P_3040004</name>
</gene>